<dbReference type="AlphaFoldDB" id="A0A6J4LTN7"/>
<name>A0A6J4LTN7_9CYAN</name>
<reference evidence="1" key="1">
    <citation type="submission" date="2020-02" db="EMBL/GenBank/DDBJ databases">
        <authorList>
            <person name="Meier V. D."/>
        </authorList>
    </citation>
    <scope>NUCLEOTIDE SEQUENCE</scope>
    <source>
        <strain evidence="1">AVDCRST_MAG84</strain>
    </source>
</reference>
<accession>A0A6J4LTN7</accession>
<gene>
    <name evidence="1" type="ORF">AVDCRST_MAG84-2338</name>
</gene>
<evidence type="ECO:0000313" key="1">
    <source>
        <dbReference type="EMBL" id="CAA9340533.1"/>
    </source>
</evidence>
<organism evidence="1">
    <name type="scientific">uncultured Microcoleus sp</name>
    <dbReference type="NCBI Taxonomy" id="259945"/>
    <lineage>
        <taxon>Bacteria</taxon>
        <taxon>Bacillati</taxon>
        <taxon>Cyanobacteriota</taxon>
        <taxon>Cyanophyceae</taxon>
        <taxon>Oscillatoriophycideae</taxon>
        <taxon>Oscillatoriales</taxon>
        <taxon>Microcoleaceae</taxon>
        <taxon>Microcoleus</taxon>
        <taxon>environmental samples</taxon>
    </lineage>
</organism>
<dbReference type="EMBL" id="CADCTZ010000403">
    <property type="protein sequence ID" value="CAA9340533.1"/>
    <property type="molecule type" value="Genomic_DNA"/>
</dbReference>
<protein>
    <submittedName>
        <fullName evidence="1">Uncharacterized protein</fullName>
    </submittedName>
</protein>
<proteinExistence type="predicted"/>
<sequence>MIKNFLSYVKIVVLIISSFSGYQKDCSPEICAGVDFLLAGATFVATIDGEI</sequence>